<dbReference type="Proteomes" id="UP000007239">
    <property type="component" value="Chromosome"/>
</dbReference>
<reference evidence="1" key="1">
    <citation type="submission" date="2011-05" db="EMBL/GenBank/DDBJ databases">
        <title>Complete sequence of Thermoanaerobacterium xylanolyticum LX-11.</title>
        <authorList>
            <consortium name="US DOE Joint Genome Institute"/>
            <person name="Lucas S."/>
            <person name="Han J."/>
            <person name="Lapidus A."/>
            <person name="Cheng J.-F."/>
            <person name="Goodwin L."/>
            <person name="Pitluck S."/>
            <person name="Peters L."/>
            <person name="Mikhailova N."/>
            <person name="Lu M."/>
            <person name="Han C."/>
            <person name="Tapia R."/>
            <person name="Land M."/>
            <person name="Hauser L."/>
            <person name="Kyrpides N."/>
            <person name="Ivanova N."/>
            <person name="Pagani I."/>
            <person name="Hemme C."/>
            <person name="Woyke T."/>
        </authorList>
    </citation>
    <scope>NUCLEOTIDE SEQUENCE</scope>
    <source>
        <strain evidence="1">LX-11</strain>
    </source>
</reference>
<dbReference type="HOGENOM" id="CLU_3206404_0_0_9"/>
<protein>
    <submittedName>
        <fullName evidence="1">Uncharacterized protein</fullName>
    </submittedName>
</protein>
<proteinExistence type="predicted"/>
<keyword evidence="2" id="KW-1185">Reference proteome</keyword>
<dbReference type="EMBL" id="CP002739">
    <property type="protein sequence ID" value="AEF16587.1"/>
    <property type="molecule type" value="Genomic_DNA"/>
</dbReference>
<sequence>MNKSHVMSVVFVFRTSLNCSKVEANKSYLKVDALNYWKYKIKSVY</sequence>
<dbReference type="KEGG" id="txy:Thexy_0536"/>
<evidence type="ECO:0000313" key="2">
    <source>
        <dbReference type="Proteomes" id="UP000007239"/>
    </source>
</evidence>
<accession>F6BHK6</accession>
<name>F6BHK6_THEXL</name>
<gene>
    <name evidence="1" type="ordered locus">Thexy_0536</name>
</gene>
<evidence type="ECO:0000313" key="1">
    <source>
        <dbReference type="EMBL" id="AEF16587.1"/>
    </source>
</evidence>
<organism evidence="1 2">
    <name type="scientific">Thermoanaerobacterium xylanolyticum (strain ATCC 49914 / DSM 7097 / LX-11)</name>
    <dbReference type="NCBI Taxonomy" id="858215"/>
    <lineage>
        <taxon>Bacteria</taxon>
        <taxon>Bacillati</taxon>
        <taxon>Bacillota</taxon>
        <taxon>Clostridia</taxon>
        <taxon>Thermoanaerobacterales</taxon>
        <taxon>Thermoanaerobacteraceae</taxon>
        <taxon>Thermoanaerobacterium</taxon>
    </lineage>
</organism>
<dbReference type="STRING" id="858215.Thexy_0536"/>
<dbReference type="AlphaFoldDB" id="F6BHK6"/>